<gene>
    <name evidence="9" type="ORF">Slin15195_G040320</name>
</gene>
<keyword evidence="4" id="KW-0833">Ubl conjugation pathway</keyword>
<reference evidence="9" key="1">
    <citation type="submission" date="2022-06" db="EMBL/GenBank/DDBJ databases">
        <title>Complete genome sequences of two strains of the flax pathogen Septoria linicola.</title>
        <authorList>
            <person name="Lapalu N."/>
            <person name="Simon A."/>
            <person name="Demenou B."/>
            <person name="Paumier D."/>
            <person name="Guillot M.-P."/>
            <person name="Gout L."/>
            <person name="Valade R."/>
        </authorList>
    </citation>
    <scope>NUCLEOTIDE SEQUENCE</scope>
    <source>
        <strain evidence="9">SE15195</strain>
    </source>
</reference>
<dbReference type="CDD" id="cd22749">
    <property type="entry name" value="Otubain_C65"/>
    <property type="match status" value="1"/>
</dbReference>
<dbReference type="GO" id="GO:0005634">
    <property type="term" value="C:nucleus"/>
    <property type="evidence" value="ECO:0007669"/>
    <property type="project" value="TreeGrafter"/>
</dbReference>
<dbReference type="Gene3D" id="3.30.200.60">
    <property type="entry name" value="Peptidase C65 Otubain, subdomain 1"/>
    <property type="match status" value="1"/>
</dbReference>
<dbReference type="InterPro" id="IPR003323">
    <property type="entry name" value="OTU_dom"/>
</dbReference>
<evidence type="ECO:0000313" key="9">
    <source>
        <dbReference type="EMBL" id="USW50713.1"/>
    </source>
</evidence>
<keyword evidence="3" id="KW-0645">Protease</keyword>
<name>A0A9Q9AR86_9PEZI</name>
<dbReference type="Proteomes" id="UP001056384">
    <property type="component" value="Chromosome 3"/>
</dbReference>
<evidence type="ECO:0000256" key="6">
    <source>
        <dbReference type="ARBA" id="ARBA00022807"/>
    </source>
</evidence>
<evidence type="ECO:0000256" key="3">
    <source>
        <dbReference type="ARBA" id="ARBA00022670"/>
    </source>
</evidence>
<dbReference type="AlphaFoldDB" id="A0A9Q9AR86"/>
<dbReference type="InterPro" id="IPR042468">
    <property type="entry name" value="Peptidase_C65_otubain_sub1"/>
</dbReference>
<organism evidence="9 10">
    <name type="scientific">Septoria linicola</name>
    <dbReference type="NCBI Taxonomy" id="215465"/>
    <lineage>
        <taxon>Eukaryota</taxon>
        <taxon>Fungi</taxon>
        <taxon>Dikarya</taxon>
        <taxon>Ascomycota</taxon>
        <taxon>Pezizomycotina</taxon>
        <taxon>Dothideomycetes</taxon>
        <taxon>Dothideomycetidae</taxon>
        <taxon>Mycosphaerellales</taxon>
        <taxon>Mycosphaerellaceae</taxon>
        <taxon>Septoria</taxon>
    </lineage>
</organism>
<dbReference type="Pfam" id="PF10275">
    <property type="entry name" value="Peptidase_C65"/>
    <property type="match status" value="1"/>
</dbReference>
<sequence length="592" mass="65646">MMERQGSVATATYFHHQHPHHLQHSQFYHDQQALAYRPLQLPLQQQLRQQHPALQHPPQQALRPAVQQAQLSLVAAGAGYQNFRHPQPSTIQHRTRQQIRQEQHQQRAMAYEQGHQISDEELAQLQKASEGYEPPVTGPLVGQRQPSTAITSEYASADPVYQAKTQALPQKYSHYRTVRGDGKCGWRAVAFGYYEALIHHGDLNRFGMEEARLKSIAPLLTQTGFPPHMMEDFADETFGLLRDLANAMAEGLDAGSVLVEKFNDDMLQNYIITYMRSLTAAWMKSKETEYAPWLLMQTVDNYCTNQVLPVAAEIDNVALSALKDVLLSPAGILLEVLYLDRSEGSEVTMHRFDPVASGGFTLGSVRLLYRPGHYDILYKQEDLPAPPPPPAAVPTYLQYGSQTYYEPAADLNVSGMPDFMTLLPGMSYANQAPFCGMPSSYDSCESASDFGFSTTNSKAPVTACTPSVPTPSAPAPQPHVQSQPIFAPSSTPVQMVPPPSQLTHDMVVRSVPQVSNLDFGGGGPFRPSAWQFDSGFVSQSQMPCQTAIFRNSCFNTAHFLNHDFQPEQWNPESEYATASSSSSKSSRHKNSG</sequence>
<dbReference type="PROSITE" id="PS50802">
    <property type="entry name" value="OTU"/>
    <property type="match status" value="1"/>
</dbReference>
<dbReference type="EC" id="3.4.19.12" evidence="2"/>
<dbReference type="GO" id="GO:0043130">
    <property type="term" value="F:ubiquitin binding"/>
    <property type="evidence" value="ECO:0007669"/>
    <property type="project" value="TreeGrafter"/>
</dbReference>
<evidence type="ECO:0000259" key="8">
    <source>
        <dbReference type="PROSITE" id="PS50802"/>
    </source>
</evidence>
<evidence type="ECO:0000256" key="4">
    <source>
        <dbReference type="ARBA" id="ARBA00022786"/>
    </source>
</evidence>
<dbReference type="SUPFAM" id="SSF54001">
    <property type="entry name" value="Cysteine proteinases"/>
    <property type="match status" value="1"/>
</dbReference>
<proteinExistence type="predicted"/>
<feature type="domain" description="OTU" evidence="8">
    <location>
        <begin position="173"/>
        <end position="380"/>
    </location>
</feature>
<dbReference type="GO" id="GO:0071108">
    <property type="term" value="P:protein K48-linked deubiquitination"/>
    <property type="evidence" value="ECO:0007669"/>
    <property type="project" value="TreeGrafter"/>
</dbReference>
<keyword evidence="6" id="KW-0788">Thiol protease</keyword>
<dbReference type="Gene3D" id="1.20.1300.20">
    <property type="entry name" value="Peptidase C65 Otubain, subdomain 2"/>
    <property type="match status" value="1"/>
</dbReference>
<accession>A0A9Q9AR86</accession>
<dbReference type="GO" id="GO:0004843">
    <property type="term" value="F:cysteine-type deubiquitinase activity"/>
    <property type="evidence" value="ECO:0007669"/>
    <property type="project" value="UniProtKB-EC"/>
</dbReference>
<dbReference type="InterPro" id="IPR038765">
    <property type="entry name" value="Papain-like_cys_pep_sf"/>
</dbReference>
<dbReference type="OrthoDB" id="18915at2759"/>
<dbReference type="EMBL" id="CP099420">
    <property type="protein sequence ID" value="USW50713.1"/>
    <property type="molecule type" value="Genomic_DNA"/>
</dbReference>
<keyword evidence="10" id="KW-1185">Reference proteome</keyword>
<evidence type="ECO:0000256" key="5">
    <source>
        <dbReference type="ARBA" id="ARBA00022801"/>
    </source>
</evidence>
<dbReference type="PANTHER" id="PTHR12931">
    <property type="entry name" value="UBIQUITIN THIOLESTERASE PROTEIN OTUB"/>
    <property type="match status" value="1"/>
</dbReference>
<protein>
    <recommendedName>
        <fullName evidence="2">ubiquitinyl hydrolase 1</fullName>
        <ecNumber evidence="2">3.4.19.12</ecNumber>
    </recommendedName>
</protein>
<dbReference type="GO" id="GO:0006508">
    <property type="term" value="P:proteolysis"/>
    <property type="evidence" value="ECO:0007669"/>
    <property type="project" value="UniProtKB-KW"/>
</dbReference>
<dbReference type="InterPro" id="IPR042467">
    <property type="entry name" value="Peptidase_C65_otubain_sub2"/>
</dbReference>
<comment type="catalytic activity">
    <reaction evidence="1">
        <text>Thiol-dependent hydrolysis of ester, thioester, amide, peptide and isopeptide bonds formed by the C-terminal Gly of ubiquitin (a 76-residue protein attached to proteins as an intracellular targeting signal).</text>
        <dbReference type="EC" id="3.4.19.12"/>
    </reaction>
</comment>
<evidence type="ECO:0000256" key="1">
    <source>
        <dbReference type="ARBA" id="ARBA00000707"/>
    </source>
</evidence>
<evidence type="ECO:0000256" key="2">
    <source>
        <dbReference type="ARBA" id="ARBA00012759"/>
    </source>
</evidence>
<keyword evidence="5" id="KW-0378">Hydrolase</keyword>
<dbReference type="PANTHER" id="PTHR12931:SF15">
    <property type="entry name" value="UBIQUITIN THIOESTERASE OTUBAIN-LIKE"/>
    <property type="match status" value="1"/>
</dbReference>
<dbReference type="InterPro" id="IPR019400">
    <property type="entry name" value="Peptidase_C65_otubain"/>
</dbReference>
<evidence type="ECO:0000313" key="10">
    <source>
        <dbReference type="Proteomes" id="UP001056384"/>
    </source>
</evidence>
<feature type="region of interest" description="Disordered" evidence="7">
    <location>
        <begin position="570"/>
        <end position="592"/>
    </location>
</feature>
<evidence type="ECO:0000256" key="7">
    <source>
        <dbReference type="SAM" id="MobiDB-lite"/>
    </source>
</evidence>